<dbReference type="PANTHER" id="PTHR12233">
    <property type="entry name" value="VACUOLAR PROTEIN SORTING 26 RELATED"/>
    <property type="match status" value="1"/>
</dbReference>
<name>A0A388KA73_CHABU</name>
<protein>
    <submittedName>
        <fullName evidence="2">Uncharacterized protein</fullName>
    </submittedName>
</protein>
<dbReference type="STRING" id="69332.A0A388KA73"/>
<reference evidence="2 3" key="1">
    <citation type="journal article" date="2018" name="Cell">
        <title>The Chara Genome: Secondary Complexity and Implications for Plant Terrestrialization.</title>
        <authorList>
            <person name="Nishiyama T."/>
            <person name="Sakayama H."/>
            <person name="Vries J.D."/>
            <person name="Buschmann H."/>
            <person name="Saint-Marcoux D."/>
            <person name="Ullrich K.K."/>
            <person name="Haas F.B."/>
            <person name="Vanderstraeten L."/>
            <person name="Becker D."/>
            <person name="Lang D."/>
            <person name="Vosolsobe S."/>
            <person name="Rombauts S."/>
            <person name="Wilhelmsson P.K.I."/>
            <person name="Janitza P."/>
            <person name="Kern R."/>
            <person name="Heyl A."/>
            <person name="Rumpler F."/>
            <person name="Villalobos L.I.A.C."/>
            <person name="Clay J.M."/>
            <person name="Skokan R."/>
            <person name="Toyoda A."/>
            <person name="Suzuki Y."/>
            <person name="Kagoshima H."/>
            <person name="Schijlen E."/>
            <person name="Tajeshwar N."/>
            <person name="Catarino B."/>
            <person name="Hetherington A.J."/>
            <person name="Saltykova A."/>
            <person name="Bonnot C."/>
            <person name="Breuninger H."/>
            <person name="Symeonidi A."/>
            <person name="Radhakrishnan G.V."/>
            <person name="Van Nieuwerburgh F."/>
            <person name="Deforce D."/>
            <person name="Chang C."/>
            <person name="Karol K.G."/>
            <person name="Hedrich R."/>
            <person name="Ulvskov P."/>
            <person name="Glockner G."/>
            <person name="Delwiche C.F."/>
            <person name="Petrasek J."/>
            <person name="Van de Peer Y."/>
            <person name="Friml J."/>
            <person name="Beilby M."/>
            <person name="Dolan L."/>
            <person name="Kohara Y."/>
            <person name="Sugano S."/>
            <person name="Fujiyama A."/>
            <person name="Delaux P.-M."/>
            <person name="Quint M."/>
            <person name="TheiBen G."/>
            <person name="Hagemann M."/>
            <person name="Harholt J."/>
            <person name="Dunand C."/>
            <person name="Zachgo S."/>
            <person name="Langdale J."/>
            <person name="Maumus F."/>
            <person name="Straeten D.V.D."/>
            <person name="Gould S.B."/>
            <person name="Rensing S.A."/>
        </authorList>
    </citation>
    <scope>NUCLEOTIDE SEQUENCE [LARGE SCALE GENOMIC DNA]</scope>
    <source>
        <strain evidence="2 3">S276</strain>
    </source>
</reference>
<gene>
    <name evidence="2" type="ORF">CBR_g74660</name>
</gene>
<dbReference type="OMA" id="TMECIIE"/>
<proteinExistence type="inferred from homology"/>
<comment type="caution">
    <text evidence="2">The sequence shown here is derived from an EMBL/GenBank/DDBJ whole genome shotgun (WGS) entry which is preliminary data.</text>
</comment>
<dbReference type="InterPro" id="IPR028934">
    <property type="entry name" value="Vps26-related"/>
</dbReference>
<comment type="similarity">
    <text evidence="1">Belongs to the VPS26 family.</text>
</comment>
<dbReference type="AlphaFoldDB" id="A0A388KA73"/>
<dbReference type="Gene3D" id="2.60.40.640">
    <property type="match status" value="1"/>
</dbReference>
<keyword evidence="3" id="KW-1185">Reference proteome</keyword>
<dbReference type="InterPro" id="IPR014752">
    <property type="entry name" value="Arrestin-like_C"/>
</dbReference>
<evidence type="ECO:0000313" key="2">
    <source>
        <dbReference type="EMBL" id="GBG66974.1"/>
    </source>
</evidence>
<evidence type="ECO:0000313" key="3">
    <source>
        <dbReference type="Proteomes" id="UP000265515"/>
    </source>
</evidence>
<dbReference type="OrthoDB" id="10263384at2759"/>
<dbReference type="GO" id="GO:0006886">
    <property type="term" value="P:intracellular protein transport"/>
    <property type="evidence" value="ECO:0007669"/>
    <property type="project" value="InterPro"/>
</dbReference>
<dbReference type="Proteomes" id="UP000265515">
    <property type="component" value="Unassembled WGS sequence"/>
</dbReference>
<dbReference type="Pfam" id="PF03643">
    <property type="entry name" value="Vps26"/>
    <property type="match status" value="1"/>
</dbReference>
<sequence length="185" mass="21238">MFRGVYVNIQYLITVEIHRSFLERTRITCVAEFIVEAERELVPVPRPLLAAEPINFIITPDTHNHPLDLTVERSSLPFPSIEVQLMRVESVQFNGQTLREVSAIQTTEVVVGDVCCRMADPTYVILPRLTVCPMIVTHAFFAIEFEVNVVLMFDLMKLIQTVMLHSKRKQPQYSAVIKETLPLRE</sequence>
<dbReference type="Gramene" id="GBG66974">
    <property type="protein sequence ID" value="GBG66974"/>
    <property type="gene ID" value="CBR_g74660"/>
</dbReference>
<accession>A0A388KA73</accession>
<organism evidence="2 3">
    <name type="scientific">Chara braunii</name>
    <name type="common">Braun's stonewort</name>
    <dbReference type="NCBI Taxonomy" id="69332"/>
    <lineage>
        <taxon>Eukaryota</taxon>
        <taxon>Viridiplantae</taxon>
        <taxon>Streptophyta</taxon>
        <taxon>Charophyceae</taxon>
        <taxon>Charales</taxon>
        <taxon>Characeae</taxon>
        <taxon>Chara</taxon>
    </lineage>
</organism>
<evidence type="ECO:0000256" key="1">
    <source>
        <dbReference type="ARBA" id="ARBA00009100"/>
    </source>
</evidence>
<dbReference type="EMBL" id="BFEA01000081">
    <property type="protein sequence ID" value="GBG66974.1"/>
    <property type="molecule type" value="Genomic_DNA"/>
</dbReference>